<protein>
    <submittedName>
        <fullName evidence="7">Peptide/nickel transport system ATP-binding protein</fullName>
    </submittedName>
</protein>
<dbReference type="GO" id="GO:0015833">
    <property type="term" value="P:peptide transport"/>
    <property type="evidence" value="ECO:0007669"/>
    <property type="project" value="InterPro"/>
</dbReference>
<dbReference type="InterPro" id="IPR003593">
    <property type="entry name" value="AAA+_ATPase"/>
</dbReference>
<dbReference type="InterPro" id="IPR013563">
    <property type="entry name" value="Oligopep_ABC_C"/>
</dbReference>
<dbReference type="InterPro" id="IPR027417">
    <property type="entry name" value="P-loop_NTPase"/>
</dbReference>
<dbReference type="Pfam" id="PF08352">
    <property type="entry name" value="oligo_HPY"/>
    <property type="match status" value="1"/>
</dbReference>
<evidence type="ECO:0000256" key="1">
    <source>
        <dbReference type="ARBA" id="ARBA00004417"/>
    </source>
</evidence>
<dbReference type="SMART" id="SM00382">
    <property type="entry name" value="AAA"/>
    <property type="match status" value="1"/>
</dbReference>
<dbReference type="GO" id="GO:0055085">
    <property type="term" value="P:transmembrane transport"/>
    <property type="evidence" value="ECO:0007669"/>
    <property type="project" value="UniProtKB-ARBA"/>
</dbReference>
<keyword evidence="3" id="KW-0813">Transport</keyword>
<dbReference type="InterPro" id="IPR017871">
    <property type="entry name" value="ABC_transporter-like_CS"/>
</dbReference>
<accession>A0A1G9GQ66</accession>
<evidence type="ECO:0000313" key="8">
    <source>
        <dbReference type="Proteomes" id="UP000199328"/>
    </source>
</evidence>
<dbReference type="FunFam" id="3.40.50.300:FF:000016">
    <property type="entry name" value="Oligopeptide ABC transporter ATP-binding component"/>
    <property type="match status" value="1"/>
</dbReference>
<dbReference type="OrthoDB" id="7802224at2"/>
<dbReference type="GO" id="GO:0005524">
    <property type="term" value="F:ATP binding"/>
    <property type="evidence" value="ECO:0007669"/>
    <property type="project" value="UniProtKB-KW"/>
</dbReference>
<comment type="similarity">
    <text evidence="2">Belongs to the ABC transporter superfamily.</text>
</comment>
<keyword evidence="8" id="KW-1185">Reference proteome</keyword>
<dbReference type="Pfam" id="PF00005">
    <property type="entry name" value="ABC_tran"/>
    <property type="match status" value="1"/>
</dbReference>
<dbReference type="GO" id="GO:0005886">
    <property type="term" value="C:plasma membrane"/>
    <property type="evidence" value="ECO:0007669"/>
    <property type="project" value="UniProtKB-SubCell"/>
</dbReference>
<dbReference type="PROSITE" id="PS00211">
    <property type="entry name" value="ABC_TRANSPORTER_1"/>
    <property type="match status" value="1"/>
</dbReference>
<name>A0A1G9GQ66_9RHOB</name>
<dbReference type="RefSeq" id="WP_092501176.1">
    <property type="nucleotide sequence ID" value="NZ_FNFV01000008.1"/>
</dbReference>
<dbReference type="Gene3D" id="3.40.50.300">
    <property type="entry name" value="P-loop containing nucleotide triphosphate hydrolases"/>
    <property type="match status" value="1"/>
</dbReference>
<evidence type="ECO:0000256" key="2">
    <source>
        <dbReference type="ARBA" id="ARBA00005417"/>
    </source>
</evidence>
<evidence type="ECO:0000256" key="3">
    <source>
        <dbReference type="ARBA" id="ARBA00022448"/>
    </source>
</evidence>
<dbReference type="EMBL" id="FNFV01000008">
    <property type="protein sequence ID" value="SDL02768.1"/>
    <property type="molecule type" value="Genomic_DNA"/>
</dbReference>
<evidence type="ECO:0000313" key="7">
    <source>
        <dbReference type="EMBL" id="SDL02768.1"/>
    </source>
</evidence>
<reference evidence="8" key="1">
    <citation type="submission" date="2016-10" db="EMBL/GenBank/DDBJ databases">
        <authorList>
            <person name="Varghese N."/>
            <person name="Submissions S."/>
        </authorList>
    </citation>
    <scope>NUCLEOTIDE SEQUENCE [LARGE SCALE GENOMIC DNA]</scope>
    <source>
        <strain evidence="8">CGMCC 1.10789</strain>
    </source>
</reference>
<proteinExistence type="inferred from homology"/>
<dbReference type="Proteomes" id="UP000199328">
    <property type="component" value="Unassembled WGS sequence"/>
</dbReference>
<evidence type="ECO:0000256" key="5">
    <source>
        <dbReference type="ARBA" id="ARBA00022840"/>
    </source>
</evidence>
<feature type="domain" description="ABC transporter" evidence="6">
    <location>
        <begin position="12"/>
        <end position="266"/>
    </location>
</feature>
<sequence length="348" mass="38152">MSETPETAPPVITARNLTVRYTLGHGLFGRKTHLDAVDNISLSIARGSFFGLVGESGSGKTTLGRALLHAAPISDGEVIYADEEVRYDLRKIGKPELKDYRKRAQMIFQDPYAALSPRMTVRDIIAEPLEVMGLTKSRAETDARVREIAAKCRLNLEHLRRFPHAFSGGQRQRISIARALVSGPRFIVADEAVAALDVSIQADVLNLLKTIQRDMGISFLFISHDLSVVAHVCDHVAVMYLGQLVETAPTRALFARPRHPYTSALLSAIPSLDPDAPKTAEKLEGEIPSPTNPPPGCKFNTRCRFARPECRQSAPALRELASGHRVACHFAEEFDFSRAPQRAAAAPA</sequence>
<dbReference type="NCBIfam" id="TIGR01727">
    <property type="entry name" value="oligo_HPY"/>
    <property type="match status" value="1"/>
</dbReference>
<dbReference type="PROSITE" id="PS50893">
    <property type="entry name" value="ABC_TRANSPORTER_2"/>
    <property type="match status" value="1"/>
</dbReference>
<dbReference type="InterPro" id="IPR003439">
    <property type="entry name" value="ABC_transporter-like_ATP-bd"/>
</dbReference>
<organism evidence="7 8">
    <name type="scientific">Meinhardsimonia xiamenensis</name>
    <dbReference type="NCBI Taxonomy" id="990712"/>
    <lineage>
        <taxon>Bacteria</taxon>
        <taxon>Pseudomonadati</taxon>
        <taxon>Pseudomonadota</taxon>
        <taxon>Alphaproteobacteria</taxon>
        <taxon>Rhodobacterales</taxon>
        <taxon>Paracoccaceae</taxon>
        <taxon>Meinhardsimonia</taxon>
    </lineage>
</organism>
<dbReference type="InterPro" id="IPR050319">
    <property type="entry name" value="ABC_transp_ATP-bind"/>
</dbReference>
<comment type="subcellular location">
    <subcellularLocation>
        <location evidence="1">Cell inner membrane</location>
        <topology evidence="1">Peripheral membrane protein</topology>
    </subcellularLocation>
</comment>
<dbReference type="CDD" id="cd03257">
    <property type="entry name" value="ABC_NikE_OppD_transporters"/>
    <property type="match status" value="1"/>
</dbReference>
<evidence type="ECO:0000259" key="6">
    <source>
        <dbReference type="PROSITE" id="PS50893"/>
    </source>
</evidence>
<dbReference type="AlphaFoldDB" id="A0A1G9GQ66"/>
<keyword evidence="4" id="KW-0547">Nucleotide-binding</keyword>
<dbReference type="GO" id="GO:0016887">
    <property type="term" value="F:ATP hydrolysis activity"/>
    <property type="evidence" value="ECO:0007669"/>
    <property type="project" value="InterPro"/>
</dbReference>
<gene>
    <name evidence="7" type="ORF">SAMN05216257_10854</name>
</gene>
<evidence type="ECO:0000256" key="4">
    <source>
        <dbReference type="ARBA" id="ARBA00022741"/>
    </source>
</evidence>
<dbReference type="PANTHER" id="PTHR43776">
    <property type="entry name" value="TRANSPORT ATP-BINDING PROTEIN"/>
    <property type="match status" value="1"/>
</dbReference>
<dbReference type="SUPFAM" id="SSF52540">
    <property type="entry name" value="P-loop containing nucleoside triphosphate hydrolases"/>
    <property type="match status" value="1"/>
</dbReference>
<keyword evidence="5 7" id="KW-0067">ATP-binding</keyword>
<dbReference type="STRING" id="990712.SAMN05216257_10854"/>
<dbReference type="PANTHER" id="PTHR43776:SF7">
    <property type="entry name" value="D,D-DIPEPTIDE TRANSPORT ATP-BINDING PROTEIN DDPF-RELATED"/>
    <property type="match status" value="1"/>
</dbReference>